<evidence type="ECO:0000313" key="10">
    <source>
        <dbReference type="EMBL" id="KYG73284.1"/>
    </source>
</evidence>
<dbReference type="NCBIfam" id="TIGR00447">
    <property type="entry name" value="pth"/>
    <property type="match status" value="1"/>
</dbReference>
<evidence type="ECO:0000256" key="7">
    <source>
        <dbReference type="HAMAP-Rule" id="MF_00083"/>
    </source>
</evidence>
<reference evidence="10 11" key="1">
    <citation type="submission" date="2016-01" db="EMBL/GenBank/DDBJ databases">
        <title>Genome sequencing of Roseivirga spongicola UST030701-084.</title>
        <authorList>
            <person name="Selvaratnam C."/>
            <person name="Thevarajoo S."/>
            <person name="Goh K.M."/>
            <person name="Ee R."/>
            <person name="Chan K.-G."/>
            <person name="Chong C.S."/>
        </authorList>
    </citation>
    <scope>NUCLEOTIDE SEQUENCE [LARGE SCALE GENOMIC DNA]</scope>
    <source>
        <strain evidence="10 11">UST030701-084</strain>
    </source>
</reference>
<comment type="similarity">
    <text evidence="5 7 9">Belongs to the PTH family.</text>
</comment>
<dbReference type="OrthoDB" id="9800507at2"/>
<evidence type="ECO:0000256" key="1">
    <source>
        <dbReference type="ARBA" id="ARBA00013260"/>
    </source>
</evidence>
<keyword evidence="2 7" id="KW-0820">tRNA-binding</keyword>
<dbReference type="HAMAP" id="MF_00083">
    <property type="entry name" value="Pept_tRNA_hydro_bact"/>
    <property type="match status" value="1"/>
</dbReference>
<dbReference type="InterPro" id="IPR018171">
    <property type="entry name" value="Pept_tRNA_hydro_CS"/>
</dbReference>
<feature type="site" description="Stabilizes the basic form of H active site to accept a proton" evidence="7">
    <location>
        <position position="91"/>
    </location>
</feature>
<dbReference type="EC" id="3.1.1.29" evidence="1 7"/>
<feature type="active site" description="Proton acceptor" evidence="7">
    <location>
        <position position="20"/>
    </location>
</feature>
<dbReference type="SUPFAM" id="SSF53178">
    <property type="entry name" value="Peptidyl-tRNA hydrolase-like"/>
    <property type="match status" value="1"/>
</dbReference>
<evidence type="ECO:0000256" key="3">
    <source>
        <dbReference type="ARBA" id="ARBA00022801"/>
    </source>
</evidence>
<evidence type="ECO:0000313" key="11">
    <source>
        <dbReference type="Proteomes" id="UP000075606"/>
    </source>
</evidence>
<dbReference type="GO" id="GO:0000049">
    <property type="term" value="F:tRNA binding"/>
    <property type="evidence" value="ECO:0007669"/>
    <property type="project" value="UniProtKB-UniRule"/>
</dbReference>
<dbReference type="GO" id="GO:0005737">
    <property type="term" value="C:cytoplasm"/>
    <property type="evidence" value="ECO:0007669"/>
    <property type="project" value="UniProtKB-SubCell"/>
</dbReference>
<dbReference type="PANTHER" id="PTHR17224">
    <property type="entry name" value="PEPTIDYL-TRNA HYDROLASE"/>
    <property type="match status" value="1"/>
</dbReference>
<evidence type="ECO:0000256" key="9">
    <source>
        <dbReference type="RuleBase" id="RU004320"/>
    </source>
</evidence>
<comment type="catalytic activity">
    <reaction evidence="7 8">
        <text>an N-acyl-L-alpha-aminoacyl-tRNA + H2O = an N-acyl-L-amino acid + a tRNA + H(+)</text>
        <dbReference type="Rhea" id="RHEA:54448"/>
        <dbReference type="Rhea" id="RHEA-COMP:10123"/>
        <dbReference type="Rhea" id="RHEA-COMP:13883"/>
        <dbReference type="ChEBI" id="CHEBI:15377"/>
        <dbReference type="ChEBI" id="CHEBI:15378"/>
        <dbReference type="ChEBI" id="CHEBI:59874"/>
        <dbReference type="ChEBI" id="CHEBI:78442"/>
        <dbReference type="ChEBI" id="CHEBI:138191"/>
        <dbReference type="EC" id="3.1.1.29"/>
    </reaction>
</comment>
<dbReference type="PROSITE" id="PS01195">
    <property type="entry name" value="PEPT_TRNA_HYDROL_1"/>
    <property type="match status" value="1"/>
</dbReference>
<dbReference type="CDD" id="cd00462">
    <property type="entry name" value="PTH"/>
    <property type="match status" value="1"/>
</dbReference>
<organism evidence="10 11">
    <name type="scientific">Roseivirga spongicola</name>
    <dbReference type="NCBI Taxonomy" id="333140"/>
    <lineage>
        <taxon>Bacteria</taxon>
        <taxon>Pseudomonadati</taxon>
        <taxon>Bacteroidota</taxon>
        <taxon>Cytophagia</taxon>
        <taxon>Cytophagales</taxon>
        <taxon>Roseivirgaceae</taxon>
        <taxon>Roseivirga</taxon>
    </lineage>
</organism>
<name>A0A150X3J3_9BACT</name>
<accession>A0A150X3J3</accession>
<feature type="binding site" evidence="7">
    <location>
        <position position="112"/>
    </location>
    <ligand>
        <name>tRNA</name>
        <dbReference type="ChEBI" id="CHEBI:17843"/>
    </ligand>
</feature>
<dbReference type="AlphaFoldDB" id="A0A150X3J3"/>
<gene>
    <name evidence="7" type="primary">pth</name>
    <name evidence="10" type="ORF">AWW68_11255</name>
</gene>
<dbReference type="GO" id="GO:0004045">
    <property type="term" value="F:peptidyl-tRNA hydrolase activity"/>
    <property type="evidence" value="ECO:0007669"/>
    <property type="project" value="UniProtKB-UniRule"/>
</dbReference>
<dbReference type="GO" id="GO:0072344">
    <property type="term" value="P:rescue of stalled ribosome"/>
    <property type="evidence" value="ECO:0007669"/>
    <property type="project" value="UniProtKB-UniRule"/>
</dbReference>
<comment type="subcellular location">
    <subcellularLocation>
        <location evidence="7">Cytoplasm</location>
    </subcellularLocation>
</comment>
<dbReference type="InterPro" id="IPR001328">
    <property type="entry name" value="Pept_tRNA_hydro"/>
</dbReference>
<protein>
    <recommendedName>
        <fullName evidence="6 7">Peptidyl-tRNA hydrolase</fullName>
        <shortName evidence="7">Pth</shortName>
        <ecNumber evidence="1 7">3.1.1.29</ecNumber>
    </recommendedName>
</protein>
<dbReference type="InterPro" id="IPR036416">
    <property type="entry name" value="Pept_tRNA_hydro_sf"/>
</dbReference>
<feature type="binding site" evidence="7">
    <location>
        <position position="64"/>
    </location>
    <ligand>
        <name>tRNA</name>
        <dbReference type="ChEBI" id="CHEBI:17843"/>
    </ligand>
</feature>
<comment type="caution">
    <text evidence="10">The sequence shown here is derived from an EMBL/GenBank/DDBJ whole genome shotgun (WGS) entry which is preliminary data.</text>
</comment>
<evidence type="ECO:0000256" key="2">
    <source>
        <dbReference type="ARBA" id="ARBA00022555"/>
    </source>
</evidence>
<keyword evidence="4 7" id="KW-0694">RNA-binding</keyword>
<dbReference type="PANTHER" id="PTHR17224:SF1">
    <property type="entry name" value="PEPTIDYL-TRNA HYDROLASE"/>
    <property type="match status" value="1"/>
</dbReference>
<dbReference type="Gene3D" id="3.40.50.1470">
    <property type="entry name" value="Peptidyl-tRNA hydrolase"/>
    <property type="match status" value="1"/>
</dbReference>
<dbReference type="FunFam" id="3.40.50.1470:FF:000001">
    <property type="entry name" value="Peptidyl-tRNA hydrolase"/>
    <property type="match status" value="1"/>
</dbReference>
<comment type="function">
    <text evidence="7">Catalyzes the release of premature peptidyl moieties from peptidyl-tRNA molecules trapped in stalled 50S ribosomal subunits, and thus maintains levels of free tRNAs and 50S ribosomes.</text>
</comment>
<keyword evidence="3 7" id="KW-0378">Hydrolase</keyword>
<dbReference type="STRING" id="333140.AWW68_11255"/>
<keyword evidence="11" id="KW-1185">Reference proteome</keyword>
<comment type="subunit">
    <text evidence="7">Monomer.</text>
</comment>
<dbReference type="GO" id="GO:0006515">
    <property type="term" value="P:protein quality control for misfolded or incompletely synthesized proteins"/>
    <property type="evidence" value="ECO:0007669"/>
    <property type="project" value="UniProtKB-UniRule"/>
</dbReference>
<evidence type="ECO:0000256" key="4">
    <source>
        <dbReference type="ARBA" id="ARBA00022884"/>
    </source>
</evidence>
<evidence type="ECO:0000256" key="5">
    <source>
        <dbReference type="ARBA" id="ARBA00038063"/>
    </source>
</evidence>
<proteinExistence type="inferred from homology"/>
<feature type="binding site" evidence="7">
    <location>
        <position position="15"/>
    </location>
    <ligand>
        <name>tRNA</name>
        <dbReference type="ChEBI" id="CHEBI:17843"/>
    </ligand>
</feature>
<sequence length="186" mass="21143">MKYLIIGLGNIGPEYELTRHNIGFLTLDRLADQKGVNFEMSRLAYHAEAKHKGRTIHMIKPTTYMNLSGKAMRHWMNELNVSKENCLVIVDDIAIPFGKLRMRAKGSSAGHNGLKNIEDLTGGQNYPRLKFGIGDDFAKGRQVDYVLGKFTKQEFDELPFAMDKAIDMIYSFCTIGIIRTMTEYND</sequence>
<keyword evidence="7" id="KW-0963">Cytoplasm</keyword>
<feature type="site" description="Discriminates between blocked and unblocked aminoacyl-tRNA" evidence="7">
    <location>
        <position position="10"/>
    </location>
</feature>
<dbReference type="Pfam" id="PF01195">
    <property type="entry name" value="Pept_tRNA_hydro"/>
    <property type="match status" value="1"/>
</dbReference>
<evidence type="ECO:0000256" key="6">
    <source>
        <dbReference type="ARBA" id="ARBA00050038"/>
    </source>
</evidence>
<dbReference type="EMBL" id="LRPC01000028">
    <property type="protein sequence ID" value="KYG73284.1"/>
    <property type="molecule type" value="Genomic_DNA"/>
</dbReference>
<dbReference type="PROSITE" id="PS01196">
    <property type="entry name" value="PEPT_TRNA_HYDROL_2"/>
    <property type="match status" value="1"/>
</dbReference>
<comment type="function">
    <text evidence="7">Hydrolyzes ribosome-free peptidyl-tRNAs (with 1 or more amino acids incorporated), which drop off the ribosome during protein synthesis, or as a result of ribosome stalling.</text>
</comment>
<dbReference type="Proteomes" id="UP000075606">
    <property type="component" value="Unassembled WGS sequence"/>
</dbReference>
<feature type="binding site" evidence="7">
    <location>
        <position position="66"/>
    </location>
    <ligand>
        <name>tRNA</name>
        <dbReference type="ChEBI" id="CHEBI:17843"/>
    </ligand>
</feature>
<dbReference type="RefSeq" id="WP_068221438.1">
    <property type="nucleotide sequence ID" value="NZ_LRPC01000028.1"/>
</dbReference>
<evidence type="ECO:0000256" key="8">
    <source>
        <dbReference type="RuleBase" id="RU000673"/>
    </source>
</evidence>